<dbReference type="AlphaFoldDB" id="A0A679JLV9"/>
<dbReference type="InterPro" id="IPR016160">
    <property type="entry name" value="Ald_DH_CS_CYS"/>
</dbReference>
<evidence type="ECO:0000256" key="1">
    <source>
        <dbReference type="ARBA" id="ARBA00009986"/>
    </source>
</evidence>
<evidence type="ECO:0000256" key="3">
    <source>
        <dbReference type="PROSITE-ProRule" id="PRU10007"/>
    </source>
</evidence>
<dbReference type="CDD" id="cd07116">
    <property type="entry name" value="ALDH_ACDHII-AcoD"/>
    <property type="match status" value="1"/>
</dbReference>
<comment type="similarity">
    <text evidence="1 4">Belongs to the aldehyde dehydrogenase family.</text>
</comment>
<dbReference type="PANTHER" id="PTHR43111:SF1">
    <property type="entry name" value="ALDEHYDE DEHYDROGENASE B-RELATED"/>
    <property type="match status" value="1"/>
</dbReference>
<dbReference type="Gene3D" id="3.40.605.10">
    <property type="entry name" value="Aldehyde Dehydrogenase, Chain A, domain 1"/>
    <property type="match status" value="1"/>
</dbReference>
<dbReference type="Gene3D" id="3.40.309.10">
    <property type="entry name" value="Aldehyde Dehydrogenase, Chain A, domain 2"/>
    <property type="match status" value="1"/>
</dbReference>
<name>A0A679JLV9_VARPD</name>
<dbReference type="PANTHER" id="PTHR43111">
    <property type="entry name" value="ALDEHYDE DEHYDROGENASE B-RELATED"/>
    <property type="match status" value="1"/>
</dbReference>
<dbReference type="PROSITE" id="PS00070">
    <property type="entry name" value="ALDEHYDE_DEHYDR_CYS"/>
    <property type="match status" value="1"/>
</dbReference>
<organism evidence="6">
    <name type="scientific">Variovorax paradoxus</name>
    <dbReference type="NCBI Taxonomy" id="34073"/>
    <lineage>
        <taxon>Bacteria</taxon>
        <taxon>Pseudomonadati</taxon>
        <taxon>Pseudomonadota</taxon>
        <taxon>Betaproteobacteria</taxon>
        <taxon>Burkholderiales</taxon>
        <taxon>Comamonadaceae</taxon>
        <taxon>Variovorax</taxon>
    </lineage>
</organism>
<dbReference type="EMBL" id="LR743508">
    <property type="protein sequence ID" value="CAA2110249.1"/>
    <property type="molecule type" value="Genomic_DNA"/>
</dbReference>
<evidence type="ECO:0000259" key="5">
    <source>
        <dbReference type="Pfam" id="PF00171"/>
    </source>
</evidence>
<reference evidence="6" key="1">
    <citation type="submission" date="2019-12" db="EMBL/GenBank/DDBJ databases">
        <authorList>
            <person name="Cremers G."/>
        </authorList>
    </citation>
    <scope>NUCLEOTIDE SEQUENCE</scope>
    <source>
        <strain evidence="6">Vvax</strain>
    </source>
</reference>
<dbReference type="EC" id="1.2.1.3" evidence="6"/>
<evidence type="ECO:0000256" key="2">
    <source>
        <dbReference type="ARBA" id="ARBA00023002"/>
    </source>
</evidence>
<feature type="domain" description="Aldehyde dehydrogenase" evidence="5">
    <location>
        <begin position="27"/>
        <end position="493"/>
    </location>
</feature>
<dbReference type="InterPro" id="IPR016163">
    <property type="entry name" value="Ald_DH_C"/>
</dbReference>
<dbReference type="InterPro" id="IPR015590">
    <property type="entry name" value="Aldehyde_DH_dom"/>
</dbReference>
<accession>A0A679JLV9</accession>
<keyword evidence="2 4" id="KW-0560">Oxidoreductase</keyword>
<dbReference type="GO" id="GO:0004029">
    <property type="term" value="F:aldehyde dehydrogenase (NAD+) activity"/>
    <property type="evidence" value="ECO:0007669"/>
    <property type="project" value="UniProtKB-EC"/>
</dbReference>
<evidence type="ECO:0000256" key="4">
    <source>
        <dbReference type="RuleBase" id="RU003345"/>
    </source>
</evidence>
<dbReference type="InterPro" id="IPR029510">
    <property type="entry name" value="Ald_DH_CS_GLU"/>
</dbReference>
<gene>
    <name evidence="6" type="primary">acoD</name>
    <name evidence="6" type="ORF">VVAX_06505</name>
</gene>
<dbReference type="SUPFAM" id="SSF53720">
    <property type="entry name" value="ALDH-like"/>
    <property type="match status" value="1"/>
</dbReference>
<protein>
    <submittedName>
        <fullName evidence="6">Acetaldehyde dehydrogenase 2</fullName>
        <ecNumber evidence="6">1.2.1.3</ecNumber>
    </submittedName>
</protein>
<dbReference type="PROSITE" id="PS00687">
    <property type="entry name" value="ALDEHYDE_DEHYDR_GLU"/>
    <property type="match status" value="1"/>
</dbReference>
<dbReference type="InterPro" id="IPR016161">
    <property type="entry name" value="Ald_DH/histidinol_DH"/>
</dbReference>
<dbReference type="RefSeq" id="WP_339094633.1">
    <property type="nucleotide sequence ID" value="NZ_LR743508.1"/>
</dbReference>
<dbReference type="InterPro" id="IPR016162">
    <property type="entry name" value="Ald_DH_N"/>
</dbReference>
<dbReference type="FunFam" id="3.40.605.10:FF:000001">
    <property type="entry name" value="Aldehyde dehydrogenase 1"/>
    <property type="match status" value="1"/>
</dbReference>
<feature type="active site" evidence="3">
    <location>
        <position position="262"/>
    </location>
</feature>
<proteinExistence type="inferred from homology"/>
<dbReference type="Pfam" id="PF00171">
    <property type="entry name" value="Aldedh"/>
    <property type="match status" value="1"/>
</dbReference>
<evidence type="ECO:0000313" key="6">
    <source>
        <dbReference type="EMBL" id="CAA2110249.1"/>
    </source>
</evidence>
<dbReference type="FunFam" id="3.40.309.10:FF:000017">
    <property type="entry name" value="Aldehyde dehydrogenase B"/>
    <property type="match status" value="1"/>
</dbReference>
<sequence length="506" mass="55918">MDMLEPGKFGTAVPFRKRYGNYIGGEWVAPVDNQYFENVTPVTGKVFCEVPRSTAADIDRALDAAHKARAAWGRTSTTERANILNRIADRIQENLPMLAAAETWDNGKPIRETMAADLPLAVDHFRYFASCIRSQEGGISEIDHETFAYHFHEPIGVVGQIIPWNFPILMAVWKLAPALAAGNCVVLKPAEQTPVSILVLVEVIGDLLPPGVLNVVNGFGVEAGKPLASSNRIGKIAFTGETTTGRLISQYASQNLIPVTLELGGKSPNIFFADVMERDDSFFDKALEGFAMFALNQGEVCTCPSRALIQESIYDRFMERALKRVAAIKQGSPLDMDTMIGAQASSEQLEKILSYLDIGRQEGAKVLIGGERQKLDGDLADGYYVKPTVFQGHNKMRIFQEEIFGPVVSVTTFKDEEEALSIANDTLYGLGAGVWSRDMNRAFRMGRGIQAGRVWTNCYHHYPAHAAFGGYKNSGIGRENHKMMLDHYQQTKNLLVSYSENKLGFF</sequence>